<dbReference type="GO" id="GO:0005254">
    <property type="term" value="F:chloride channel activity"/>
    <property type="evidence" value="ECO:0007669"/>
    <property type="project" value="TreeGrafter"/>
</dbReference>
<reference evidence="9 10" key="1">
    <citation type="submission" date="2018-10" db="EMBL/GenBank/DDBJ databases">
        <title>Fifty Aureobasidium pullulans genomes reveal a recombining polyextremotolerant generalist.</title>
        <authorList>
            <person name="Gostincar C."/>
            <person name="Turk M."/>
            <person name="Zajc J."/>
            <person name="Gunde-Cimerman N."/>
        </authorList>
    </citation>
    <scope>NUCLEOTIDE SEQUENCE [LARGE SCALE GENOMIC DNA]</scope>
    <source>
        <strain evidence="9 10">EXF-10751</strain>
    </source>
</reference>
<protein>
    <submittedName>
        <fullName evidence="9">Putative plasma membrane stress response protein</fullName>
    </submittedName>
</protein>
<organism evidence="9 10">
    <name type="scientific">Aureobasidium pullulans</name>
    <name type="common">Black yeast</name>
    <name type="synonym">Pullularia pullulans</name>
    <dbReference type="NCBI Taxonomy" id="5580"/>
    <lineage>
        <taxon>Eukaryota</taxon>
        <taxon>Fungi</taxon>
        <taxon>Dikarya</taxon>
        <taxon>Ascomycota</taxon>
        <taxon>Pezizomycotina</taxon>
        <taxon>Dothideomycetes</taxon>
        <taxon>Dothideomycetidae</taxon>
        <taxon>Dothideales</taxon>
        <taxon>Saccotheciaceae</taxon>
        <taxon>Aureobasidium</taxon>
    </lineage>
</organism>
<accession>A0A4S8YTU7</accession>
<evidence type="ECO:0000256" key="6">
    <source>
        <dbReference type="SAM" id="Phobius"/>
    </source>
</evidence>
<keyword evidence="4 6" id="KW-0472">Membrane</keyword>
<name>A0A4S8YTU7_AURPU</name>
<dbReference type="EMBL" id="QZAN01000099">
    <property type="protein sequence ID" value="THW58242.1"/>
    <property type="molecule type" value="Genomic_DNA"/>
</dbReference>
<feature type="region of interest" description="Disordered" evidence="5">
    <location>
        <begin position="678"/>
        <end position="705"/>
    </location>
</feature>
<evidence type="ECO:0000256" key="1">
    <source>
        <dbReference type="ARBA" id="ARBA00004141"/>
    </source>
</evidence>
<dbReference type="AlphaFoldDB" id="A0A4S8YTU7"/>
<feature type="domain" description="Anoctamin transmembrane" evidence="7">
    <location>
        <begin position="197"/>
        <end position="659"/>
    </location>
</feature>
<sequence>MLKTFRRQHGPPLCERDLTRMQIISSRPTSSQADTEKDEDFEVDWVLLYDFKDIELHHAIDEYHTLIRDIEAFGLETEVRHGYGTAVLVLVRIPRNKLGNEVYRSRVKDWLFGIVHVRPLGDSSTIVDAETPSEEIRSIFHLVTWTKEQGGAGVTANFGQWEHITASFAPHAWSANKRLLKQLAAKTILGMDDLDQIKALFGEKVAFYYAFIQAYSLFLIAPATCGSLFWLFSTPYSVSFGALTCIWGIVFVEWWRRRETDLSIRWNVKGVGALKVNRVQYMWEREEVDSVTGEVKKVFPAHKRLMRQLLFLPFAALAGLALGGMLVVTFCIEAIISDVYGSQLEEYWAVQYLPTIILAISLPYITDALTLVAKRLSEHENHRTNDEYELAQVQKAFILNFVTSFLPLILTAYIYVPYGSKLLPKLMPNSWQSHISVSDFRIDTHRLQEEVISLSMAGQFMNFGEEFILPYLKRRLSALHRAYQESKEATSLHQRMHSAFTKTLLVDAPQEHSLSSRLRSEADAEPYDVQEDIMEMCVQFGYLAMFGVVYPLMPLGFLINNWIELRGDFFKLIHECQRPPPIRSDSIGPSVSALEFLTWLGALSTAALVHMYSGDFSQVRLSRLLLTIFLAEQAYLATKLTVRFMFDKIGSEAVRKEEASRRLVRKRYLETFSEEAAGTSRRQRAHTYTGHKRSAPTTPTEAEKRELFPIYEVEESVETRQEYRTEKAERFWNERKETMSTADAGVRLIVALKGMQASNNAEGTDKSKWI</sequence>
<dbReference type="Pfam" id="PF20877">
    <property type="entry name" value="Anoctamin_N"/>
    <property type="match status" value="1"/>
</dbReference>
<dbReference type="InterPro" id="IPR007632">
    <property type="entry name" value="Anoctamin"/>
</dbReference>
<dbReference type="PANTHER" id="PTHR12308:SF77">
    <property type="entry name" value="MEMBRANE STRESS RESPONSE PROTEIN (IST2), PUTATIVE (AFU_ORTHOLOGUE AFUA_4G03330)-RELATED"/>
    <property type="match status" value="1"/>
</dbReference>
<keyword evidence="2 6" id="KW-0812">Transmembrane</keyword>
<evidence type="ECO:0000313" key="10">
    <source>
        <dbReference type="Proteomes" id="UP000310421"/>
    </source>
</evidence>
<feature type="transmembrane region" description="Helical" evidence="6">
    <location>
        <begin position="236"/>
        <end position="255"/>
    </location>
</feature>
<feature type="domain" description="Anoctamin alpha-beta plait" evidence="8">
    <location>
        <begin position="42"/>
        <end position="164"/>
    </location>
</feature>
<feature type="transmembrane region" description="Helical" evidence="6">
    <location>
        <begin position="397"/>
        <end position="416"/>
    </location>
</feature>
<comment type="caution">
    <text evidence="9">The sequence shown here is derived from an EMBL/GenBank/DDBJ whole genome shotgun (WGS) entry which is preliminary data.</text>
</comment>
<dbReference type="InterPro" id="IPR049452">
    <property type="entry name" value="Anoctamin_TM"/>
</dbReference>
<dbReference type="Pfam" id="PF04547">
    <property type="entry name" value="Anoctamin"/>
    <property type="match status" value="1"/>
</dbReference>
<evidence type="ECO:0000256" key="2">
    <source>
        <dbReference type="ARBA" id="ARBA00022692"/>
    </source>
</evidence>
<proteinExistence type="predicted"/>
<comment type="subcellular location">
    <subcellularLocation>
        <location evidence="1">Membrane</location>
        <topology evidence="1">Multi-pass membrane protein</topology>
    </subcellularLocation>
</comment>
<dbReference type="GO" id="GO:0032541">
    <property type="term" value="C:cortical endoplasmic reticulum"/>
    <property type="evidence" value="ECO:0007669"/>
    <property type="project" value="TreeGrafter"/>
</dbReference>
<evidence type="ECO:0000256" key="3">
    <source>
        <dbReference type="ARBA" id="ARBA00022989"/>
    </source>
</evidence>
<keyword evidence="3 6" id="KW-1133">Transmembrane helix</keyword>
<evidence type="ECO:0000259" key="7">
    <source>
        <dbReference type="Pfam" id="PF04547"/>
    </source>
</evidence>
<dbReference type="Proteomes" id="UP000310421">
    <property type="component" value="Unassembled WGS sequence"/>
</dbReference>
<evidence type="ECO:0000313" key="9">
    <source>
        <dbReference type="EMBL" id="THW58242.1"/>
    </source>
</evidence>
<dbReference type="InterPro" id="IPR049456">
    <property type="entry name" value="Anoctamin_N_fung"/>
</dbReference>
<feature type="transmembrane region" description="Helical" evidence="6">
    <location>
        <begin position="206"/>
        <end position="230"/>
    </location>
</feature>
<feature type="transmembrane region" description="Helical" evidence="6">
    <location>
        <begin position="309"/>
        <end position="336"/>
    </location>
</feature>
<evidence type="ECO:0000259" key="8">
    <source>
        <dbReference type="Pfam" id="PF20877"/>
    </source>
</evidence>
<evidence type="ECO:0000256" key="4">
    <source>
        <dbReference type="ARBA" id="ARBA00023136"/>
    </source>
</evidence>
<gene>
    <name evidence="9" type="ORF">D6D20_07358</name>
</gene>
<feature type="compositionally biased region" description="Basic residues" evidence="5">
    <location>
        <begin position="681"/>
        <end position="694"/>
    </location>
</feature>
<dbReference type="GO" id="GO:0016020">
    <property type="term" value="C:membrane"/>
    <property type="evidence" value="ECO:0007669"/>
    <property type="project" value="UniProtKB-SubCell"/>
</dbReference>
<dbReference type="PANTHER" id="PTHR12308">
    <property type="entry name" value="ANOCTAMIN"/>
    <property type="match status" value="1"/>
</dbReference>
<evidence type="ECO:0000256" key="5">
    <source>
        <dbReference type="SAM" id="MobiDB-lite"/>
    </source>
</evidence>